<dbReference type="EMBL" id="AP015030">
    <property type="protein sequence ID" value="BAW26623.1"/>
    <property type="molecule type" value="Genomic_DNA"/>
</dbReference>
<organism evidence="3 4">
    <name type="scientific">Pseudomonas putida</name>
    <name type="common">Arthrobacter siderocapsulatus</name>
    <dbReference type="NCBI Taxonomy" id="303"/>
    <lineage>
        <taxon>Bacteria</taxon>
        <taxon>Pseudomonadati</taxon>
        <taxon>Pseudomonadota</taxon>
        <taxon>Gammaproteobacteria</taxon>
        <taxon>Pseudomonadales</taxon>
        <taxon>Pseudomonadaceae</taxon>
        <taxon>Pseudomonas</taxon>
    </lineage>
</organism>
<dbReference type="InterPro" id="IPR004356">
    <property type="entry name" value="Adhesin_operon_reg_prot"/>
</dbReference>
<keyword evidence="2" id="KW-0804">Transcription</keyword>
<reference evidence="3 4" key="1">
    <citation type="submission" date="2015-11" db="EMBL/GenBank/DDBJ databases">
        <title>Complete genome sequencing of a biphenyl-degrading bacterium, Pseudomonas putida KF715 (=NBRC110667).</title>
        <authorList>
            <person name="Suenaga H."/>
            <person name="Fujihara N."/>
            <person name="Watanabe T."/>
            <person name="Hirose J."/>
            <person name="Kimura N."/>
            <person name="Yamazoe A."/>
            <person name="Hosoyama A."/>
            <person name="Shimodaira J."/>
            <person name="Furukawa K."/>
        </authorList>
    </citation>
    <scope>NUCLEOTIDE SEQUENCE [LARGE SCALE GENOMIC DNA]</scope>
    <source>
        <strain evidence="3 4">KF715</strain>
        <plasmid evidence="4">Plasmid pkf715a dna</plasmid>
    </source>
</reference>
<proteinExistence type="predicted"/>
<dbReference type="GO" id="GO:0006355">
    <property type="term" value="P:regulation of DNA-templated transcription"/>
    <property type="evidence" value="ECO:0007669"/>
    <property type="project" value="InterPro"/>
</dbReference>
<evidence type="ECO:0000313" key="4">
    <source>
        <dbReference type="Proteomes" id="UP000218731"/>
    </source>
</evidence>
<keyword evidence="1" id="KW-0805">Transcription regulation</keyword>
<keyword evidence="3" id="KW-0614">Plasmid</keyword>
<accession>A0A1L7NMI3</accession>
<dbReference type="RefSeq" id="WP_020308289.1">
    <property type="nucleotide sequence ID" value="NZ_AP015030.1"/>
</dbReference>
<protein>
    <submittedName>
        <fullName evidence="3">Na(+)-translocating NADH-quinone reductase subunit C</fullName>
    </submittedName>
</protein>
<evidence type="ECO:0000256" key="2">
    <source>
        <dbReference type="ARBA" id="ARBA00023163"/>
    </source>
</evidence>
<evidence type="ECO:0000256" key="1">
    <source>
        <dbReference type="ARBA" id="ARBA00023015"/>
    </source>
</evidence>
<dbReference type="Pfam" id="PF03333">
    <property type="entry name" value="PapB"/>
    <property type="match status" value="1"/>
</dbReference>
<evidence type="ECO:0000313" key="3">
    <source>
        <dbReference type="EMBL" id="BAW26623.1"/>
    </source>
</evidence>
<dbReference type="AlphaFoldDB" id="A0A1L7NMI3"/>
<dbReference type="Proteomes" id="UP000218731">
    <property type="component" value="Plasmid pKF715A"/>
</dbReference>
<dbReference type="InterPro" id="IPR053721">
    <property type="entry name" value="Fimbrial_Adhesin_Reg"/>
</dbReference>
<geneLocation type="plasmid" evidence="4">
    <name>pkf715a dna</name>
</geneLocation>
<sequence length="87" mass="9455">MSASLKPGHVAQEQFELLLAGTSIRSVKVINALRDHLVSGVPGKDAWSQNGASKAQFYLNLGVLKEESERSRKLAPFYAAVEVADEQ</sequence>
<dbReference type="Gene3D" id="1.10.10.2690">
    <property type="match status" value="1"/>
</dbReference>
<gene>
    <name evidence="3" type="ORF">KF715C_pA1180</name>
</gene>
<name>A0A1L7NMI3_PSEPU</name>